<dbReference type="Pfam" id="PF26233">
    <property type="entry name" value="NicX"/>
    <property type="match status" value="1"/>
</dbReference>
<keyword evidence="2" id="KW-0031">Aminopeptidase</keyword>
<accession>A0AAT9LBU5</accession>
<evidence type="ECO:0000313" key="2">
    <source>
        <dbReference type="EMBL" id="QUL98545.1"/>
    </source>
</evidence>
<dbReference type="InterPro" id="IPR052170">
    <property type="entry name" value="M29_Exopeptidase"/>
</dbReference>
<dbReference type="EMBL" id="CP062796">
    <property type="protein sequence ID" value="QUL98545.1"/>
    <property type="molecule type" value="Genomic_DNA"/>
</dbReference>
<keyword evidence="2" id="KW-0378">Hydrolase</keyword>
<dbReference type="GO" id="GO:0046872">
    <property type="term" value="F:metal ion binding"/>
    <property type="evidence" value="ECO:0007669"/>
    <property type="project" value="UniProtKB-KW"/>
</dbReference>
<protein>
    <submittedName>
        <fullName evidence="2">Aminopeptidase</fullName>
    </submittedName>
</protein>
<reference evidence="2" key="1">
    <citation type="submission" date="2020-10" db="EMBL/GenBank/DDBJ databases">
        <authorList>
            <person name="Kadnikov V."/>
            <person name="Beletsky A.V."/>
            <person name="Mardanov A.V."/>
            <person name="Karnachuk O.V."/>
            <person name="Ravin N.V."/>
        </authorList>
    </citation>
    <scope>NUCLEOTIDE SEQUENCE</scope>
    <source>
        <strain evidence="2">Bu02</strain>
    </source>
</reference>
<dbReference type="PANTHER" id="PTHR34448:SF1">
    <property type="entry name" value="BLL6088 PROTEIN"/>
    <property type="match status" value="1"/>
</dbReference>
<keyword evidence="2" id="KW-0645">Protease</keyword>
<gene>
    <name evidence="2" type="ORF">IMF26_00085</name>
</gene>
<dbReference type="KEGG" id="fcz:IMF26_00085"/>
<name>A0AAT9LBU5_9FIRM</name>
<evidence type="ECO:0000256" key="1">
    <source>
        <dbReference type="ARBA" id="ARBA00022723"/>
    </source>
</evidence>
<organism evidence="2">
    <name type="scientific">Candidatus Fermentithermobacillus carboniphilus</name>
    <dbReference type="NCBI Taxonomy" id="3085328"/>
    <lineage>
        <taxon>Bacteria</taxon>
        <taxon>Bacillati</taxon>
        <taxon>Bacillota</taxon>
        <taxon>Candidatus Fermentithermobacillia</taxon>
        <taxon>Candidatus Fermentithermobacillales</taxon>
        <taxon>Candidatus Fermentithermobacillaceae</taxon>
        <taxon>Candidatus Fermentithermobacillus</taxon>
    </lineage>
</organism>
<dbReference type="SUPFAM" id="SSF144052">
    <property type="entry name" value="Thermophilic metalloprotease-like"/>
    <property type="match status" value="1"/>
</dbReference>
<dbReference type="PANTHER" id="PTHR34448">
    <property type="entry name" value="AMINOPEPTIDASE"/>
    <property type="match status" value="1"/>
</dbReference>
<sequence length="306" mass="32923">MLAAKNIADHVGLPPSRAAFVIYSPPKEVLASAIAAELENRGIACSMLRLGSFSGPGPAPLRDMVRSLAGDTGLVFLTTWAHSELLFETIGRPDRGIKVPSDHLYADFCVGMAAFVRTHAVDASELKTFRENLLALLSSARRIRVTAPGGTDITLVPRAWNWTNGEVFTAPLEGTARGTIVVDGCAYSGPPKKPFRLVVEDGRVVNLAELDKDDDQQAMVLTDLTRDDNAAVLAEFGIGINPGALPNADLMEAEQARGTCHFGFGHNLEYGGNNSSVYHFDLVVRNPIIQVERQDGQSLRVDLSDG</sequence>
<dbReference type="AlphaFoldDB" id="A0AAT9LBU5"/>
<dbReference type="InterPro" id="IPR058739">
    <property type="entry name" value="NicX"/>
</dbReference>
<dbReference type="GO" id="GO:0004177">
    <property type="term" value="F:aminopeptidase activity"/>
    <property type="evidence" value="ECO:0007669"/>
    <property type="project" value="UniProtKB-KW"/>
</dbReference>
<keyword evidence="1" id="KW-0479">Metal-binding</keyword>
<proteinExistence type="predicted"/>
<reference evidence="2" key="2">
    <citation type="journal article" date="2023" name="Biology">
        <title>Prokaryotic Life Associated with Coal-Fire Gas Vents Revealed by Metagenomics.</title>
        <authorList>
            <person name="Kadnikov V.V."/>
            <person name="Mardanov A.V."/>
            <person name="Beletsky A.V."/>
            <person name="Karnachuk O.V."/>
            <person name="Ravin N.V."/>
        </authorList>
    </citation>
    <scope>NUCLEOTIDE SEQUENCE</scope>
    <source>
        <strain evidence="2">Bu02</strain>
    </source>
</reference>